<dbReference type="SUPFAM" id="SSF47384">
    <property type="entry name" value="Homodimeric domain of signal transducing histidine kinase"/>
    <property type="match status" value="1"/>
</dbReference>
<comment type="catalytic activity">
    <reaction evidence="1">
        <text>ATP + protein L-histidine = ADP + protein N-phospho-L-histidine.</text>
        <dbReference type="EC" id="2.7.13.3"/>
    </reaction>
</comment>
<keyword evidence="3" id="KW-0597">Phosphoprotein</keyword>
<proteinExistence type="predicted"/>
<dbReference type="Pfam" id="PF00512">
    <property type="entry name" value="HisKA"/>
    <property type="match status" value="1"/>
</dbReference>
<feature type="region of interest" description="Disordered" evidence="4">
    <location>
        <begin position="275"/>
        <end position="300"/>
    </location>
</feature>
<dbReference type="PANTHER" id="PTHR43547">
    <property type="entry name" value="TWO-COMPONENT HISTIDINE KINASE"/>
    <property type="match status" value="1"/>
</dbReference>
<evidence type="ECO:0000259" key="5">
    <source>
        <dbReference type="PROSITE" id="PS50109"/>
    </source>
</evidence>
<dbReference type="PROSITE" id="PS50109">
    <property type="entry name" value="HIS_KIN"/>
    <property type="match status" value="1"/>
</dbReference>
<dbReference type="eggNOG" id="COG0642">
    <property type="taxonomic scope" value="Bacteria"/>
</dbReference>
<feature type="compositionally biased region" description="Basic and acidic residues" evidence="4">
    <location>
        <begin position="142"/>
        <end position="162"/>
    </location>
</feature>
<dbReference type="EC" id="2.7.13.3" evidence="2"/>
<dbReference type="Gene3D" id="3.30.565.10">
    <property type="entry name" value="Histidine kinase-like ATPase, C-terminal domain"/>
    <property type="match status" value="1"/>
</dbReference>
<dbReference type="Gene3D" id="1.10.287.130">
    <property type="match status" value="1"/>
</dbReference>
<dbReference type="InterPro" id="IPR036890">
    <property type="entry name" value="HATPase_C_sf"/>
</dbReference>
<dbReference type="AlphaFoldDB" id="A0A0H3G4N2"/>
<dbReference type="InterPro" id="IPR036097">
    <property type="entry name" value="HisK_dim/P_sf"/>
</dbReference>
<dbReference type="SMART" id="SM00388">
    <property type="entry name" value="HisKA"/>
    <property type="match status" value="1"/>
</dbReference>
<dbReference type="EMBL" id="CP002850">
    <property type="protein sequence ID" value="AEH62069.1"/>
    <property type="molecule type" value="Genomic_DNA"/>
</dbReference>
<dbReference type="CDD" id="cd00082">
    <property type="entry name" value="HisKA"/>
    <property type="match status" value="1"/>
</dbReference>
<evidence type="ECO:0000313" key="6">
    <source>
        <dbReference type="EMBL" id="AEH62069.1"/>
    </source>
</evidence>
<dbReference type="KEGG" id="zmm:Zmob_0217"/>
<dbReference type="HOGENOM" id="CLU_437993_0_0_5"/>
<reference evidence="6 7" key="1">
    <citation type="journal article" date="2011" name="J. Bacteriol.">
        <title>Genome sequence of the ethanol-producing Zymomonas mobilis subsp. mobilis lectotype strain ATCC 10988.</title>
        <authorList>
            <person name="Pappas K.M."/>
            <person name="Kouvelis V.N."/>
            <person name="Saunders E."/>
            <person name="Brettin T.S."/>
            <person name="Bruce D."/>
            <person name="Detter C."/>
            <person name="Balakireva M."/>
            <person name="Han C.S."/>
            <person name="Savvakis G."/>
            <person name="Kyrpides N.C."/>
            <person name="Typas M.A."/>
        </authorList>
    </citation>
    <scope>NUCLEOTIDE SEQUENCE [LARGE SCALE GENOMIC DNA]</scope>
    <source>
        <strain evidence="7">ATCC 10988 / DSM 424 / CCUG 17860 / LMG 404 / NCIMB 8938 / NRRL B-806 / ZM1</strain>
    </source>
</reference>
<keyword evidence="6" id="KW-0418">Kinase</keyword>
<dbReference type="RefSeq" id="WP_014500388.1">
    <property type="nucleotide sequence ID" value="NC_017262.1"/>
</dbReference>
<dbReference type="GO" id="GO:0000155">
    <property type="term" value="F:phosphorelay sensor kinase activity"/>
    <property type="evidence" value="ECO:0007669"/>
    <property type="project" value="InterPro"/>
</dbReference>
<dbReference type="SUPFAM" id="SSF55874">
    <property type="entry name" value="ATPase domain of HSP90 chaperone/DNA topoisomerase II/histidine kinase"/>
    <property type="match status" value="1"/>
</dbReference>
<sequence length="754" mass="84187">MRFDDMLQTIMDQPLNTEAEKIAVWRQLVDCIAQDKGQHDPHLLKNAYQRLMDLTREVPTNIRLDTAETLAGRHIPPLLVQYFACDIALIAMPVISSVRLDVAEWIGILPALRQPVRNILRQRNDLDPLVLRALDSLGGDRPVLDNPKEEPVSVQPKQEKIEASPISLEKAEQPLPPQEEATNSAAEAPMDYRKSLFSKKPDSISLAKETDEIQHHPAEEILANESAPEKEMSFSDSIRSGILHQAYRQPTYFKPFTTSLESLTTDETPVIAEALTTNPPVNEQHKEEKAEKTQEETVKAPRFSPFSDRWRSEITPVEEGLEGHNDQDEPIFEFETKLDQKQPSEEDISDKNKDFAWFAMGKSRSSKKMDAGALLQKKTSKSGSEDTQIRHLLARIDAFRRSLEARAEQFNFESDKNGVVIHVKGIASHILAGISLATPALQNGYGVDGQAVGAFTRRAPIRHARLTIPGNGAAAGEWRIAADPYFSPETGHFSGYRGIARRPRIEETAQPFVSAMPPQPSVLEIDRDSLRQLMHELRNPLNAIVGFAEMIEHQMLGPVGKSYRYYAADITRQGQRLLQAVDDLNLAAEESETASVSPQSEGSTRLTQIVSALHSHYQDAVHKYNGDILFKVATGLPLLKIDSRAIERIFSRLLATVVGLMAAQEQIEVNLDQKDHFVRFMVKRPAALQGYDEQALLDPGFNLQGEWPNSPVLGLGFTLRLVRNLASAVNGQLEIKDDSFIILLPIEESQSQAS</sequence>
<dbReference type="InterPro" id="IPR005467">
    <property type="entry name" value="His_kinase_dom"/>
</dbReference>
<evidence type="ECO:0000256" key="1">
    <source>
        <dbReference type="ARBA" id="ARBA00000085"/>
    </source>
</evidence>
<evidence type="ECO:0000256" key="2">
    <source>
        <dbReference type="ARBA" id="ARBA00012438"/>
    </source>
</evidence>
<organism evidence="6 7">
    <name type="scientific">Zymomonas mobilis subsp. mobilis (strain ATCC 10988 / DSM 424 / LMG 404 / NCIMB 8938 / NRRL B-806 / ZM1)</name>
    <dbReference type="NCBI Taxonomy" id="555217"/>
    <lineage>
        <taxon>Bacteria</taxon>
        <taxon>Pseudomonadati</taxon>
        <taxon>Pseudomonadota</taxon>
        <taxon>Alphaproteobacteria</taxon>
        <taxon>Sphingomonadales</taxon>
        <taxon>Zymomonadaceae</taxon>
        <taxon>Zymomonas</taxon>
    </lineage>
</organism>
<name>A0A0H3G4N2_ZYMMA</name>
<feature type="compositionally biased region" description="Basic and acidic residues" evidence="4">
    <location>
        <begin position="283"/>
        <end position="299"/>
    </location>
</feature>
<dbReference type="Proteomes" id="UP000001494">
    <property type="component" value="Chromosome"/>
</dbReference>
<protein>
    <recommendedName>
        <fullName evidence="2">histidine kinase</fullName>
        <ecNumber evidence="2">2.7.13.3</ecNumber>
    </recommendedName>
</protein>
<feature type="region of interest" description="Disordered" evidence="4">
    <location>
        <begin position="140"/>
        <end position="188"/>
    </location>
</feature>
<evidence type="ECO:0000256" key="4">
    <source>
        <dbReference type="SAM" id="MobiDB-lite"/>
    </source>
</evidence>
<evidence type="ECO:0000256" key="3">
    <source>
        <dbReference type="ARBA" id="ARBA00022553"/>
    </source>
</evidence>
<dbReference type="eggNOG" id="COG5330">
    <property type="taxonomic scope" value="Bacteria"/>
</dbReference>
<feature type="domain" description="Histidine kinase" evidence="5">
    <location>
        <begin position="532"/>
        <end position="738"/>
    </location>
</feature>
<evidence type="ECO:0000313" key="7">
    <source>
        <dbReference type="Proteomes" id="UP000001494"/>
    </source>
</evidence>
<accession>A0A0H3G4N2</accession>
<keyword evidence="6" id="KW-0808">Transferase</keyword>
<dbReference type="PANTHER" id="PTHR43547:SF2">
    <property type="entry name" value="HYBRID SIGNAL TRANSDUCTION HISTIDINE KINASE C"/>
    <property type="match status" value="1"/>
</dbReference>
<dbReference type="InterPro" id="IPR003661">
    <property type="entry name" value="HisK_dim/P_dom"/>
</dbReference>
<dbReference type="OrthoDB" id="9813151at2"/>
<gene>
    <name evidence="6" type="ordered locus">Zmob_0217</name>
</gene>